<proteinExistence type="inferred from homology"/>
<dbReference type="InterPro" id="IPR010273">
    <property type="entry name" value="DUF881"/>
</dbReference>
<dbReference type="GO" id="GO:0003723">
    <property type="term" value="F:RNA binding"/>
    <property type="evidence" value="ECO:0007669"/>
    <property type="project" value="UniProtKB-KW"/>
</dbReference>
<keyword evidence="4" id="KW-1185">Reference proteome</keyword>
<keyword evidence="2" id="KW-0694">RNA-binding</keyword>
<dbReference type="Pfam" id="PF05949">
    <property type="entry name" value="DUF881"/>
    <property type="match status" value="1"/>
</dbReference>
<dbReference type="PANTHER" id="PTHR37313">
    <property type="entry name" value="UPF0749 PROTEIN RV1825"/>
    <property type="match status" value="1"/>
</dbReference>
<name>A0A372LTQ1_9BACI</name>
<dbReference type="Gene3D" id="3.30.70.1880">
    <property type="entry name" value="Protein of unknown function DUF881"/>
    <property type="match status" value="1"/>
</dbReference>
<accession>A0A372LTQ1</accession>
<sequence>MKQKSAKQIKGRKMILMKVKGNHVILSLVALVLGFMIAFSYNLTNREQAKPDLKDKSWDREFQLRNKLLEEEEKTRSLQAELLEKQGKLTSIEKKLANEANVYFNLAEDAEKYRMYLGKVRVKGEGVEVTLEDGTPSNIINDNVNQYIVHERHVFQVINELYISGAAAVAINGQRINQNSYIVCNGPVITVDGQQHPAPFVFTAIGDAEVLESSFNLTGGVKDQLVNENITFTIEKKDKVILEPVMGS</sequence>
<comment type="similarity">
    <text evidence="1">Belongs to the UPF0749 family.</text>
</comment>
<dbReference type="OrthoDB" id="9776196at2"/>
<evidence type="ECO:0000313" key="3">
    <source>
        <dbReference type="EMBL" id="RFU71182.1"/>
    </source>
</evidence>
<dbReference type="EMBL" id="QVTE01000008">
    <property type="protein sequence ID" value="RFU71182.1"/>
    <property type="molecule type" value="Genomic_DNA"/>
</dbReference>
<evidence type="ECO:0000256" key="1">
    <source>
        <dbReference type="ARBA" id="ARBA00009108"/>
    </source>
</evidence>
<reference evidence="3 4" key="1">
    <citation type="submission" date="2018-08" db="EMBL/GenBank/DDBJ databases">
        <title>Bacillus chawlae sp. nov., Bacillus glennii sp. nov., and Bacillus saganii sp. nov. Isolated from the Vehicle Assembly Building at Kennedy Space Center where the Viking Spacecraft were Assembled.</title>
        <authorList>
            <person name="Seuylemezian A."/>
            <person name="Vaishampayan P."/>
        </authorList>
    </citation>
    <scope>NUCLEOTIDE SEQUENCE [LARGE SCALE GENOMIC DNA]</scope>
    <source>
        <strain evidence="3 4">V47-23a</strain>
    </source>
</reference>
<dbReference type="PANTHER" id="PTHR37313:SF2">
    <property type="entry name" value="UPF0749 PROTEIN YLXX"/>
    <property type="match status" value="1"/>
</dbReference>
<evidence type="ECO:0000256" key="2">
    <source>
        <dbReference type="PROSITE-ProRule" id="PRU00182"/>
    </source>
</evidence>
<comment type="caution">
    <text evidence="3">The sequence shown here is derived from an EMBL/GenBank/DDBJ whole genome shotgun (WGS) entry which is preliminary data.</text>
</comment>
<gene>
    <name evidence="3" type="ORF">D0469_04385</name>
</gene>
<organism evidence="3 4">
    <name type="scientific">Peribacillus saganii</name>
    <dbReference type="NCBI Taxonomy" id="2303992"/>
    <lineage>
        <taxon>Bacteria</taxon>
        <taxon>Bacillati</taxon>
        <taxon>Bacillota</taxon>
        <taxon>Bacilli</taxon>
        <taxon>Bacillales</taxon>
        <taxon>Bacillaceae</taxon>
        <taxon>Peribacillus</taxon>
    </lineage>
</organism>
<protein>
    <submittedName>
        <fullName evidence="3">DUF881 domain-containing protein</fullName>
    </submittedName>
</protein>
<dbReference type="AlphaFoldDB" id="A0A372LTQ1"/>
<evidence type="ECO:0000313" key="4">
    <source>
        <dbReference type="Proteomes" id="UP000264541"/>
    </source>
</evidence>
<dbReference type="Proteomes" id="UP000264541">
    <property type="component" value="Unassembled WGS sequence"/>
</dbReference>
<dbReference type="PROSITE" id="PS50889">
    <property type="entry name" value="S4"/>
    <property type="match status" value="1"/>
</dbReference>